<proteinExistence type="predicted"/>
<evidence type="ECO:0000313" key="2">
    <source>
        <dbReference type="EMBL" id="WWV67222.1"/>
    </source>
</evidence>
<dbReference type="EMBL" id="CP146284">
    <property type="protein sequence ID" value="WWV67222.1"/>
    <property type="molecule type" value="Genomic_DNA"/>
</dbReference>
<protein>
    <recommendedName>
        <fullName evidence="4">Rad50/SbcC-type AAA domain-containing protein</fullName>
    </recommendedName>
</protein>
<gene>
    <name evidence="2" type="ORF">NEE14_004345</name>
</gene>
<dbReference type="RefSeq" id="WP_251968481.1">
    <property type="nucleotide sequence ID" value="NZ_CP146284.1"/>
</dbReference>
<feature type="coiled-coil region" evidence="1">
    <location>
        <begin position="220"/>
        <end position="282"/>
    </location>
</feature>
<feature type="coiled-coil region" evidence="1">
    <location>
        <begin position="508"/>
        <end position="535"/>
    </location>
</feature>
<dbReference type="PANTHER" id="PTHR32114:SF2">
    <property type="entry name" value="ABC TRANSPORTER ABCH.3"/>
    <property type="match status" value="1"/>
</dbReference>
<dbReference type="InterPro" id="IPR027417">
    <property type="entry name" value="P-loop_NTPase"/>
</dbReference>
<sequence>MATIINRFAFKNFYNYYGDYAQNSYYFKTGLNIINADNGMGKSKCFNGILWILRDQIYDSDTRSIKSARLEPLKMLSDRAKLCEISPECGVIIEFEDDRFRYSIEKRIKFTKKVDDASTSNPDDWNISEAFIDINKTDLYTNNSTCVYDIEEQEEIIKNKLINSTIQPYALLQGEAIDEIVDLSNSSKLTNTIETLTDIKELNVIEKSCTYFSKLSRTDLKKKQETCTENRAQFEDLQKKIDDLEKKKDNIELQISKYKEELQKATEKVKSIQSQIANTEERVKYQTLFKKIEKEEDELHLQIENKLATINENIFRSYIPWILIGTEGKVGIFTEIKEKYSEERLKRKIKNNPTELISTLGILPEGSPDDVSLEKMLKEHICFVCGKPFEEGDDSHKHIQMLRNRSKSLSLASEKKESDMHNFFDSIHTSVAKYINTDHIFGSIAKERVAIKELQNKLKKKEEEKEDAKSSFFNYGGNKTSLFGESDQNLLSLYNKALWDIEHYKKCITEAQNHISEIANNIKNYEDKLSNLGGDKVPAQYAELVDVISDATQIFDNTKKRIYDEVISNLEKKSNEYYKLLTEGNNVLGGTMRFEKTSYDAIEVKVINDKGDELSGASEGFQRMKKIAVVMAIISSKIGEKKFNYPFIADAPFSAFGKNFINNFFKTVPSVFNQSIILIKDLYDINDKIYLSDEGRNILEKMKNGEMEGTFYVNFIEEESDPTKLETKILIYKK</sequence>
<dbReference type="Gene3D" id="3.40.50.300">
    <property type="entry name" value="P-loop containing nucleotide triphosphate hydrolases"/>
    <property type="match status" value="2"/>
</dbReference>
<evidence type="ECO:0000256" key="1">
    <source>
        <dbReference type="SAM" id="Coils"/>
    </source>
</evidence>
<evidence type="ECO:0000313" key="3">
    <source>
        <dbReference type="Proteomes" id="UP001320603"/>
    </source>
</evidence>
<dbReference type="Proteomes" id="UP001320603">
    <property type="component" value="Chromosome"/>
</dbReference>
<name>A0ABZ2IMH0_9BACT</name>
<dbReference type="SUPFAM" id="SSF52540">
    <property type="entry name" value="P-loop containing nucleoside triphosphate hydrolases"/>
    <property type="match status" value="1"/>
</dbReference>
<evidence type="ECO:0008006" key="4">
    <source>
        <dbReference type="Google" id="ProtNLM"/>
    </source>
</evidence>
<dbReference type="Gene3D" id="1.10.287.1490">
    <property type="match status" value="1"/>
</dbReference>
<dbReference type="PANTHER" id="PTHR32114">
    <property type="entry name" value="ABC TRANSPORTER ABCH.3"/>
    <property type="match status" value="1"/>
</dbReference>
<reference evidence="2 3" key="1">
    <citation type="submission" date="2024-02" db="EMBL/GenBank/DDBJ databases">
        <title>Whole genome sequencing of Parabacteroides sp. AD58.</title>
        <authorList>
            <person name="Chaplin A.V."/>
            <person name="Pikina A.P."/>
            <person name="Sokolova S.R."/>
            <person name="Korostin D.O."/>
            <person name="Efimov B.A."/>
        </authorList>
    </citation>
    <scope>NUCLEOTIDE SEQUENCE [LARGE SCALE GENOMIC DNA]</scope>
    <source>
        <strain evidence="2 3">AD58</strain>
    </source>
</reference>
<accession>A0ABZ2IMH0</accession>
<keyword evidence="1" id="KW-0175">Coiled coil</keyword>
<feature type="coiled-coil region" evidence="1">
    <location>
        <begin position="444"/>
        <end position="471"/>
    </location>
</feature>
<keyword evidence="3" id="KW-1185">Reference proteome</keyword>
<organism evidence="2 3">
    <name type="scientific">Parabacteroides absconsus</name>
    <dbReference type="NCBI Taxonomy" id="2951805"/>
    <lineage>
        <taxon>Bacteria</taxon>
        <taxon>Pseudomonadati</taxon>
        <taxon>Bacteroidota</taxon>
        <taxon>Bacteroidia</taxon>
        <taxon>Bacteroidales</taxon>
        <taxon>Tannerellaceae</taxon>
        <taxon>Parabacteroides</taxon>
    </lineage>
</organism>